<evidence type="ECO:0000313" key="2">
    <source>
        <dbReference type="EMBL" id="KAK1767693.1"/>
    </source>
</evidence>
<dbReference type="EMBL" id="MU839007">
    <property type="protein sequence ID" value="KAK1767693.1"/>
    <property type="molecule type" value="Genomic_DNA"/>
</dbReference>
<name>A0AAJ0C032_9PEZI</name>
<sequence>MSLHTGSQGWFEHPRTPPSPSSQYSSRVVSTSPSVTATTPAPASREEDAGATHHPHPPLDDDDDDGPHLPPATIDPILDTLLARLHAAHLRRQATKHALHEAEQAAEEATWRLLLLDHRHRHHPPGRARGRLEYRLALARAGRDGATARRRRELGAKLGAATAEVEDDLGVLWRVLRERARRMKGEERGGGSGGSGRWDGDADVDADADAGGGGGGSVVEQVRRLLGRASAGELEEARALLDRQLLGPAALSVRSPAAGVLTPPPRSHSAVPWASGGAGQGDWSGSSPVAQTWI</sequence>
<dbReference type="RefSeq" id="XP_060283906.1">
    <property type="nucleotide sequence ID" value="XM_060429891.1"/>
</dbReference>
<feature type="compositionally biased region" description="Low complexity" evidence="1">
    <location>
        <begin position="21"/>
        <end position="43"/>
    </location>
</feature>
<keyword evidence="3" id="KW-1185">Reference proteome</keyword>
<proteinExistence type="predicted"/>
<evidence type="ECO:0000313" key="3">
    <source>
        <dbReference type="Proteomes" id="UP001244011"/>
    </source>
</evidence>
<comment type="caution">
    <text evidence="2">The sequence shown here is derived from an EMBL/GenBank/DDBJ whole genome shotgun (WGS) entry which is preliminary data.</text>
</comment>
<protein>
    <submittedName>
        <fullName evidence="2">Uncharacterized protein</fullName>
    </submittedName>
</protein>
<dbReference type="AlphaFoldDB" id="A0AAJ0C032"/>
<feature type="region of interest" description="Disordered" evidence="1">
    <location>
        <begin position="183"/>
        <end position="216"/>
    </location>
</feature>
<feature type="region of interest" description="Disordered" evidence="1">
    <location>
        <begin position="1"/>
        <end position="74"/>
    </location>
</feature>
<feature type="region of interest" description="Disordered" evidence="1">
    <location>
        <begin position="257"/>
        <end position="294"/>
    </location>
</feature>
<evidence type="ECO:0000256" key="1">
    <source>
        <dbReference type="SAM" id="MobiDB-lite"/>
    </source>
</evidence>
<feature type="compositionally biased region" description="Polar residues" evidence="1">
    <location>
        <begin position="283"/>
        <end position="294"/>
    </location>
</feature>
<accession>A0AAJ0C032</accession>
<dbReference type="Proteomes" id="UP001244011">
    <property type="component" value="Unassembled WGS sequence"/>
</dbReference>
<gene>
    <name evidence="2" type="ORF">QBC33DRAFT_558529</name>
</gene>
<reference evidence="2" key="1">
    <citation type="submission" date="2023-06" db="EMBL/GenBank/DDBJ databases">
        <title>Genome-scale phylogeny and comparative genomics of the fungal order Sordariales.</title>
        <authorList>
            <consortium name="Lawrence Berkeley National Laboratory"/>
            <person name="Hensen N."/>
            <person name="Bonometti L."/>
            <person name="Westerberg I."/>
            <person name="Brannstrom I.O."/>
            <person name="Guillou S."/>
            <person name="Cros-Aarteil S."/>
            <person name="Calhoun S."/>
            <person name="Haridas S."/>
            <person name="Kuo A."/>
            <person name="Mondo S."/>
            <person name="Pangilinan J."/>
            <person name="Riley R."/>
            <person name="Labutti K."/>
            <person name="Andreopoulos B."/>
            <person name="Lipzen A."/>
            <person name="Chen C."/>
            <person name="Yanf M."/>
            <person name="Daum C."/>
            <person name="Ng V."/>
            <person name="Clum A."/>
            <person name="Steindorff A."/>
            <person name="Ohm R."/>
            <person name="Martin F."/>
            <person name="Silar P."/>
            <person name="Natvig D."/>
            <person name="Lalanne C."/>
            <person name="Gautier V."/>
            <person name="Ament-Velasquez S.L."/>
            <person name="Kruys A."/>
            <person name="Hutchinson M.I."/>
            <person name="Powell A.J."/>
            <person name="Barry K."/>
            <person name="Miller A.N."/>
            <person name="Grigoriev I.V."/>
            <person name="Debuchy R."/>
            <person name="Gladieux P."/>
            <person name="Thoren M.H."/>
            <person name="Johannesson H."/>
        </authorList>
    </citation>
    <scope>NUCLEOTIDE SEQUENCE</scope>
    <source>
        <strain evidence="2">8032-3</strain>
    </source>
</reference>
<organism evidence="2 3">
    <name type="scientific">Phialemonium atrogriseum</name>
    <dbReference type="NCBI Taxonomy" id="1093897"/>
    <lineage>
        <taxon>Eukaryota</taxon>
        <taxon>Fungi</taxon>
        <taxon>Dikarya</taxon>
        <taxon>Ascomycota</taxon>
        <taxon>Pezizomycotina</taxon>
        <taxon>Sordariomycetes</taxon>
        <taxon>Sordariomycetidae</taxon>
        <taxon>Cephalothecales</taxon>
        <taxon>Cephalothecaceae</taxon>
        <taxon>Phialemonium</taxon>
    </lineage>
</organism>
<dbReference type="GeneID" id="85313078"/>